<feature type="region of interest" description="Disordered" evidence="1">
    <location>
        <begin position="104"/>
        <end position="124"/>
    </location>
</feature>
<accession>A0ABZ2QVR7</accession>
<feature type="compositionally biased region" description="Basic and acidic residues" evidence="1">
    <location>
        <begin position="112"/>
        <end position="124"/>
    </location>
</feature>
<gene>
    <name evidence="2" type="ORF">WAB15_33295</name>
</gene>
<protein>
    <submittedName>
        <fullName evidence="2">Coenzyme f390 synthetase</fullName>
    </submittedName>
</protein>
<evidence type="ECO:0000256" key="1">
    <source>
        <dbReference type="SAM" id="MobiDB-lite"/>
    </source>
</evidence>
<dbReference type="Proteomes" id="UP001626628">
    <property type="component" value="Chromosome"/>
</dbReference>
<keyword evidence="3" id="KW-1185">Reference proteome</keyword>
<name>A0ABZ2QVR7_9ACTN</name>
<evidence type="ECO:0000313" key="3">
    <source>
        <dbReference type="Proteomes" id="UP001626628"/>
    </source>
</evidence>
<organism evidence="2 3">
    <name type="scientific">Streptomyces sirii</name>
    <dbReference type="NCBI Taxonomy" id="3127701"/>
    <lineage>
        <taxon>Bacteria</taxon>
        <taxon>Bacillati</taxon>
        <taxon>Actinomycetota</taxon>
        <taxon>Actinomycetes</taxon>
        <taxon>Kitasatosporales</taxon>
        <taxon>Streptomycetaceae</taxon>
        <taxon>Streptomyces</taxon>
    </lineage>
</organism>
<proteinExistence type="predicted"/>
<sequence length="124" mass="13015">MGATINPQDVTHGLYDDNPLAELIEGFCLAPAADGALESRPVIHVQLRPGVRLSAVEADRLAKACQHGVRRQLAVTAREMGQLAEDCPSAHEIAITLHTYGAGPFTGGPAGERGRSGPDAPDRP</sequence>
<dbReference type="EMBL" id="CP147982">
    <property type="protein sequence ID" value="WXK80495.1"/>
    <property type="molecule type" value="Genomic_DNA"/>
</dbReference>
<dbReference type="RefSeq" id="WP_407288515.1">
    <property type="nucleotide sequence ID" value="NZ_CP147982.1"/>
</dbReference>
<reference evidence="2 3" key="1">
    <citation type="submission" date="2024-03" db="EMBL/GenBank/DDBJ databases">
        <title>The complete genome of Streptomyces sirii sp.nov.</title>
        <authorList>
            <person name="Zakalyukina Y.V."/>
            <person name="Belik A.R."/>
            <person name="Biryukov M.V."/>
            <person name="Baturina O.A."/>
            <person name="Kabilov M.R."/>
        </authorList>
    </citation>
    <scope>NUCLEOTIDE SEQUENCE [LARGE SCALE GENOMIC DNA]</scope>
    <source>
        <strain evidence="2 3">BP-8</strain>
    </source>
</reference>
<evidence type="ECO:0000313" key="2">
    <source>
        <dbReference type="EMBL" id="WXK80495.1"/>
    </source>
</evidence>